<dbReference type="EMBL" id="CM038913">
    <property type="protein sequence ID" value="KAH9557692.1"/>
    <property type="molecule type" value="Genomic_DNA"/>
</dbReference>
<dbReference type="Proteomes" id="UP000828922">
    <property type="component" value="Linkage Group LG07"/>
</dbReference>
<gene>
    <name evidence="1" type="ORF">CY35_07G098400</name>
</gene>
<reference evidence="2" key="1">
    <citation type="journal article" date="2022" name="New Phytol.">
        <title>Phylogenomic structure and speciation in an emerging model: the Sphagnum magellanicum complex (Bryophyta).</title>
        <authorList>
            <person name="Shaw A.J."/>
            <person name="Piatkowski B."/>
            <person name="Duffy A.M."/>
            <person name="Aguero B."/>
            <person name="Imwattana K."/>
            <person name="Nieto-Lugilde M."/>
            <person name="Healey A."/>
            <person name="Weston D.J."/>
            <person name="Patel M.N."/>
            <person name="Schmutz J."/>
            <person name="Grimwood J."/>
            <person name="Yavitt J.B."/>
            <person name="Hassel K."/>
            <person name="Stenoien H.K."/>
            <person name="Flatberg K.I."/>
            <person name="Bickford C.P."/>
            <person name="Hicks K.A."/>
        </authorList>
    </citation>
    <scope>NUCLEOTIDE SEQUENCE [LARGE SCALE GENOMIC DNA]</scope>
</reference>
<accession>A0ACB8HNN7</accession>
<organism evidence="1 2">
    <name type="scientific">Sphagnum magellanicum</name>
    <dbReference type="NCBI Taxonomy" id="128215"/>
    <lineage>
        <taxon>Eukaryota</taxon>
        <taxon>Viridiplantae</taxon>
        <taxon>Streptophyta</taxon>
        <taxon>Embryophyta</taxon>
        <taxon>Bryophyta</taxon>
        <taxon>Sphagnophytina</taxon>
        <taxon>Sphagnopsida</taxon>
        <taxon>Sphagnales</taxon>
        <taxon>Sphagnaceae</taxon>
        <taxon>Sphagnum</taxon>
    </lineage>
</organism>
<evidence type="ECO:0000313" key="2">
    <source>
        <dbReference type="Proteomes" id="UP000828922"/>
    </source>
</evidence>
<evidence type="ECO:0000313" key="1">
    <source>
        <dbReference type="EMBL" id="KAH9557692.1"/>
    </source>
</evidence>
<comment type="caution">
    <text evidence="1">The sequence shown here is derived from an EMBL/GenBank/DDBJ whole genome shotgun (WGS) entry which is preliminary data.</text>
</comment>
<protein>
    <submittedName>
        <fullName evidence="1">Uncharacterized protein</fullName>
    </submittedName>
</protein>
<sequence length="222" mass="25119">MSNMVTNWFECTGSKSLSTKESKIPKCSNFIIPCNDSDEEEDQEEETTIQGFAHLEPGPQVPLKEQLEKDKEHESLRRWKEQLLGSAASLDTIGDRFHSDHPEVKVSRLGIRAKGREELELPLPLTTTTNVPWGHAFSLKEASHYQLKFIFTVRNNSVSGLTCINTVWKAGIMEPYVHILAKQLTPSGALARGPYSSRTQFIDDNGTVYLDVNYSFEICKDW</sequence>
<name>A0ACB8HNN7_9BRYO</name>
<proteinExistence type="predicted"/>
<keyword evidence="2" id="KW-1185">Reference proteome</keyword>